<organism evidence="6 7">
    <name type="scientific">Sphingomonas spermidinifaciens</name>
    <dbReference type="NCBI Taxonomy" id="1141889"/>
    <lineage>
        <taxon>Bacteria</taxon>
        <taxon>Pseudomonadati</taxon>
        <taxon>Pseudomonadota</taxon>
        <taxon>Alphaproteobacteria</taxon>
        <taxon>Sphingomonadales</taxon>
        <taxon>Sphingomonadaceae</taxon>
        <taxon>Sphingomonas</taxon>
    </lineage>
</organism>
<sequence length="163" mass="17732">MGLSGWPGEYLAGDLYIGGDRGAAGHPSGRARDPRRDEVSETPPDRAPALRVTTMPADANAYGDIFGGWLMSQMDMAAGLVAARFSKGRAVTVAMDGMQFHAPVAVGDEVSVFCDIVKVGRTSMTIAVEAWRRDRHQEEQCRVTQARFVFVAIDEHKRPRVIG</sequence>
<dbReference type="PANTHER" id="PTHR11049">
    <property type="entry name" value="ACYL COENZYME A THIOESTER HYDROLASE"/>
    <property type="match status" value="1"/>
</dbReference>
<dbReference type="OrthoDB" id="9801856at2"/>
<dbReference type="CDD" id="cd03442">
    <property type="entry name" value="BFIT_BACH"/>
    <property type="match status" value="1"/>
</dbReference>
<evidence type="ECO:0000259" key="5">
    <source>
        <dbReference type="PROSITE" id="PS51770"/>
    </source>
</evidence>
<dbReference type="EMBL" id="NWMW01000001">
    <property type="protein sequence ID" value="PCD03747.1"/>
    <property type="molecule type" value="Genomic_DNA"/>
</dbReference>
<keyword evidence="7" id="KW-1185">Reference proteome</keyword>
<gene>
    <name evidence="6" type="ORF">COC42_05210</name>
</gene>
<evidence type="ECO:0000256" key="2">
    <source>
        <dbReference type="ARBA" id="ARBA00022801"/>
    </source>
</evidence>
<reference evidence="6 7" key="1">
    <citation type="submission" date="2017-09" db="EMBL/GenBank/DDBJ databases">
        <title>Sphingomonas spermidinifaciens 9NM-10, whole genome shotgun sequence.</title>
        <authorList>
            <person name="Feng G."/>
            <person name="Zhu H."/>
        </authorList>
    </citation>
    <scope>NUCLEOTIDE SEQUENCE [LARGE SCALE GENOMIC DNA]</scope>
    <source>
        <strain evidence="6 7">9NM-10</strain>
    </source>
</reference>
<dbReference type="Proteomes" id="UP000218366">
    <property type="component" value="Unassembled WGS sequence"/>
</dbReference>
<feature type="region of interest" description="Disordered" evidence="4">
    <location>
        <begin position="21"/>
        <end position="48"/>
    </location>
</feature>
<dbReference type="GO" id="GO:0005829">
    <property type="term" value="C:cytosol"/>
    <property type="evidence" value="ECO:0007669"/>
    <property type="project" value="TreeGrafter"/>
</dbReference>
<protein>
    <submittedName>
        <fullName evidence="6">Acyl-CoA thioesterase</fullName>
    </submittedName>
</protein>
<feature type="domain" description="HotDog ACOT-type" evidence="5">
    <location>
        <begin position="44"/>
        <end position="156"/>
    </location>
</feature>
<evidence type="ECO:0000256" key="3">
    <source>
        <dbReference type="PROSITE-ProRule" id="PRU01106"/>
    </source>
</evidence>
<evidence type="ECO:0000313" key="6">
    <source>
        <dbReference type="EMBL" id="PCD03747.1"/>
    </source>
</evidence>
<evidence type="ECO:0000256" key="4">
    <source>
        <dbReference type="SAM" id="MobiDB-lite"/>
    </source>
</evidence>
<dbReference type="Pfam" id="PF03061">
    <property type="entry name" value="4HBT"/>
    <property type="match status" value="1"/>
</dbReference>
<accession>A0A2A4B6P9</accession>
<evidence type="ECO:0000256" key="1">
    <source>
        <dbReference type="ARBA" id="ARBA00010458"/>
    </source>
</evidence>
<name>A0A2A4B6P9_9SPHN</name>
<dbReference type="InterPro" id="IPR033120">
    <property type="entry name" value="HOTDOG_ACOT"/>
</dbReference>
<evidence type="ECO:0000313" key="7">
    <source>
        <dbReference type="Proteomes" id="UP000218366"/>
    </source>
</evidence>
<dbReference type="PANTHER" id="PTHR11049:SF5">
    <property type="entry name" value="ACYL-COA THIOESTER HYDROLASE YCIA"/>
    <property type="match status" value="1"/>
</dbReference>
<dbReference type="AlphaFoldDB" id="A0A2A4B6P9"/>
<feature type="compositionally biased region" description="Basic and acidic residues" evidence="4">
    <location>
        <begin position="30"/>
        <end position="39"/>
    </location>
</feature>
<dbReference type="GO" id="GO:0052816">
    <property type="term" value="F:long-chain fatty acyl-CoA hydrolase activity"/>
    <property type="evidence" value="ECO:0007669"/>
    <property type="project" value="TreeGrafter"/>
</dbReference>
<dbReference type="InterPro" id="IPR029069">
    <property type="entry name" value="HotDog_dom_sf"/>
</dbReference>
<dbReference type="SUPFAM" id="SSF54637">
    <property type="entry name" value="Thioesterase/thiol ester dehydrase-isomerase"/>
    <property type="match status" value="1"/>
</dbReference>
<dbReference type="InterPro" id="IPR006683">
    <property type="entry name" value="Thioestr_dom"/>
</dbReference>
<dbReference type="Gene3D" id="3.10.129.10">
    <property type="entry name" value="Hotdog Thioesterase"/>
    <property type="match status" value="1"/>
</dbReference>
<comment type="caution">
    <text evidence="6">The sequence shown here is derived from an EMBL/GenBank/DDBJ whole genome shotgun (WGS) entry which is preliminary data.</text>
</comment>
<dbReference type="GO" id="GO:0006637">
    <property type="term" value="P:acyl-CoA metabolic process"/>
    <property type="evidence" value="ECO:0007669"/>
    <property type="project" value="TreeGrafter"/>
</dbReference>
<dbReference type="InterPro" id="IPR040170">
    <property type="entry name" value="Cytosol_ACT"/>
</dbReference>
<dbReference type="PROSITE" id="PS51770">
    <property type="entry name" value="HOTDOG_ACOT"/>
    <property type="match status" value="1"/>
</dbReference>
<proteinExistence type="inferred from homology"/>
<dbReference type="GO" id="GO:0009062">
    <property type="term" value="P:fatty acid catabolic process"/>
    <property type="evidence" value="ECO:0007669"/>
    <property type="project" value="TreeGrafter"/>
</dbReference>
<comment type="similarity">
    <text evidence="1">Belongs to the acyl coenzyme A hydrolase family.</text>
</comment>
<keyword evidence="2 3" id="KW-0378">Hydrolase</keyword>